<comment type="caution">
    <text evidence="1">The sequence shown here is derived from an EMBL/GenBank/DDBJ whole genome shotgun (WGS) entry which is preliminary data.</text>
</comment>
<dbReference type="OrthoDB" id="7419171at2759"/>
<dbReference type="InterPro" id="IPR038606">
    <property type="entry name" value="To_sf"/>
</dbReference>
<dbReference type="PANTHER" id="PTHR11008">
    <property type="entry name" value="PROTEIN TAKEOUT-LIKE PROTEIN"/>
    <property type="match status" value="1"/>
</dbReference>
<dbReference type="Pfam" id="PF06585">
    <property type="entry name" value="JHBP"/>
    <property type="match status" value="1"/>
</dbReference>
<evidence type="ECO:0000313" key="1">
    <source>
        <dbReference type="EMBL" id="KAF2888289.1"/>
    </source>
</evidence>
<reference evidence="1" key="1">
    <citation type="submission" date="2019-08" db="EMBL/GenBank/DDBJ databases">
        <title>The genome of the North American firefly Photinus pyralis.</title>
        <authorList>
            <consortium name="Photinus pyralis genome working group"/>
            <person name="Fallon T.R."/>
            <person name="Sander Lower S.E."/>
            <person name="Weng J.-K."/>
        </authorList>
    </citation>
    <scope>NUCLEOTIDE SEQUENCE</scope>
    <source>
        <strain evidence="1">TRF0915ILg1</strain>
        <tissue evidence="1">Whole body</tissue>
    </source>
</reference>
<gene>
    <name evidence="1" type="ORF">ILUMI_17884</name>
</gene>
<protein>
    <recommendedName>
        <fullName evidence="3">Protein takeout</fullName>
    </recommendedName>
</protein>
<dbReference type="AlphaFoldDB" id="A0A8K0CKY3"/>
<feature type="non-terminal residue" evidence="1">
    <location>
        <position position="1"/>
    </location>
</feature>
<organism evidence="1 2">
    <name type="scientific">Ignelater luminosus</name>
    <name type="common">Cucubano</name>
    <name type="synonym">Pyrophorus luminosus</name>
    <dbReference type="NCBI Taxonomy" id="2038154"/>
    <lineage>
        <taxon>Eukaryota</taxon>
        <taxon>Metazoa</taxon>
        <taxon>Ecdysozoa</taxon>
        <taxon>Arthropoda</taxon>
        <taxon>Hexapoda</taxon>
        <taxon>Insecta</taxon>
        <taxon>Pterygota</taxon>
        <taxon>Neoptera</taxon>
        <taxon>Endopterygota</taxon>
        <taxon>Coleoptera</taxon>
        <taxon>Polyphaga</taxon>
        <taxon>Elateriformia</taxon>
        <taxon>Elateroidea</taxon>
        <taxon>Elateridae</taxon>
        <taxon>Agrypninae</taxon>
        <taxon>Pyrophorini</taxon>
        <taxon>Ignelater</taxon>
    </lineage>
</organism>
<dbReference type="EMBL" id="VTPC01078502">
    <property type="protein sequence ID" value="KAF2888289.1"/>
    <property type="molecule type" value="Genomic_DNA"/>
</dbReference>
<dbReference type="GO" id="GO:0005615">
    <property type="term" value="C:extracellular space"/>
    <property type="evidence" value="ECO:0007669"/>
    <property type="project" value="TreeGrafter"/>
</dbReference>
<keyword evidence="2" id="KW-1185">Reference proteome</keyword>
<sequence>YDRETMTYRFRIEFETLAMFADIGINGHVLNISLVGQGSSRPTFGPVIAVFEIKGEMRKSKGIDYYNAKNVKINLDLTDGTYLFEGLFDNNEVLVRMTNEVFNANSVMVTKVLTPTLEKFAEVGVKKFLKTLTKISYKKLFPLSQ</sequence>
<accession>A0A8K0CKY3</accession>
<dbReference type="InterPro" id="IPR010562">
    <property type="entry name" value="Haemolymph_juvenile_hormone-bd"/>
</dbReference>
<dbReference type="Proteomes" id="UP000801492">
    <property type="component" value="Unassembled WGS sequence"/>
</dbReference>
<name>A0A8K0CKY3_IGNLU</name>
<dbReference type="PANTHER" id="PTHR11008:SF41">
    <property type="entry name" value="RE70318P"/>
    <property type="match status" value="1"/>
</dbReference>
<evidence type="ECO:0008006" key="3">
    <source>
        <dbReference type="Google" id="ProtNLM"/>
    </source>
</evidence>
<dbReference type="Gene3D" id="3.15.10.30">
    <property type="entry name" value="Haemolymph juvenile hormone binding protein"/>
    <property type="match status" value="1"/>
</dbReference>
<proteinExistence type="predicted"/>
<evidence type="ECO:0000313" key="2">
    <source>
        <dbReference type="Proteomes" id="UP000801492"/>
    </source>
</evidence>